<comment type="caution">
    <text evidence="2">The sequence shown here is derived from an EMBL/GenBank/DDBJ whole genome shotgun (WGS) entry which is preliminary data.</text>
</comment>
<protein>
    <submittedName>
        <fullName evidence="2">Cna protein B-type domain protein</fullName>
    </submittedName>
</protein>
<dbReference type="Pfam" id="PF13715">
    <property type="entry name" value="CarbopepD_reg_2"/>
    <property type="match status" value="1"/>
</dbReference>
<proteinExistence type="predicted"/>
<evidence type="ECO:0000256" key="1">
    <source>
        <dbReference type="SAM" id="SignalP"/>
    </source>
</evidence>
<dbReference type="SUPFAM" id="SSF49464">
    <property type="entry name" value="Carboxypeptidase regulatory domain-like"/>
    <property type="match status" value="1"/>
</dbReference>
<dbReference type="RefSeq" id="WP_095911775.1">
    <property type="nucleotide sequence ID" value="NZ_CP171102.1"/>
</dbReference>
<organism evidence="2 3">
    <name type="scientific">Capnocytophaga canis</name>
    <dbReference type="NCBI Taxonomy" id="1848903"/>
    <lineage>
        <taxon>Bacteria</taxon>
        <taxon>Pseudomonadati</taxon>
        <taxon>Bacteroidota</taxon>
        <taxon>Flavobacteriia</taxon>
        <taxon>Flavobacteriales</taxon>
        <taxon>Flavobacteriaceae</taxon>
        <taxon>Capnocytophaga</taxon>
    </lineage>
</organism>
<dbReference type="AlphaFoldDB" id="A0A3A1YKG8"/>
<sequence length="91" mass="9656">MKVKILTLFIFVLGWCSSSLLAQTVSVKGVVTDENKIPLAGVSVSVKNTSRGVSTDFDGNYEIKVNSGDVLVFSSLGFTSQEKIVTGGVKI</sequence>
<dbReference type="EMBL" id="NSDI01000002">
    <property type="protein sequence ID" value="RIY37698.1"/>
    <property type="molecule type" value="Genomic_DNA"/>
</dbReference>
<evidence type="ECO:0000313" key="3">
    <source>
        <dbReference type="Proteomes" id="UP000265497"/>
    </source>
</evidence>
<reference evidence="2 3" key="1">
    <citation type="submission" date="2017-08" db="EMBL/GenBank/DDBJ databases">
        <title>Capnocytophaga canis 17-158 assembly.</title>
        <authorList>
            <person name="Gulvik C.A."/>
        </authorList>
    </citation>
    <scope>NUCLEOTIDE SEQUENCE [LARGE SCALE GENOMIC DNA]</scope>
    <source>
        <strain evidence="2 3">17-158</strain>
    </source>
</reference>
<feature type="chain" id="PRO_5017177071" evidence="1">
    <location>
        <begin position="23"/>
        <end position="91"/>
    </location>
</feature>
<dbReference type="Proteomes" id="UP000265497">
    <property type="component" value="Unassembled WGS sequence"/>
</dbReference>
<evidence type="ECO:0000313" key="2">
    <source>
        <dbReference type="EMBL" id="RIY37698.1"/>
    </source>
</evidence>
<keyword evidence="1" id="KW-0732">Signal</keyword>
<accession>A0A3A1YKG8</accession>
<dbReference type="InterPro" id="IPR008969">
    <property type="entry name" value="CarboxyPept-like_regulatory"/>
</dbReference>
<dbReference type="Gene3D" id="2.60.40.1120">
    <property type="entry name" value="Carboxypeptidase-like, regulatory domain"/>
    <property type="match status" value="1"/>
</dbReference>
<gene>
    <name evidence="2" type="ORF">CKY20_03115</name>
</gene>
<feature type="signal peptide" evidence="1">
    <location>
        <begin position="1"/>
        <end position="22"/>
    </location>
</feature>
<name>A0A3A1YKG8_9FLAO</name>